<sequence>MEKAELASWINHLLTRSGYDIMPIYKKWSTKSPSIQGIWHPFMTHTDSGRAVLTPEEIISNLEHLSRCEPQSETAESKLVHISDVQKHRLNS</sequence>
<evidence type="ECO:0000313" key="2">
    <source>
        <dbReference type="Proteomes" id="UP000784294"/>
    </source>
</evidence>
<protein>
    <submittedName>
        <fullName evidence="1">Uncharacterized protein</fullName>
    </submittedName>
</protein>
<dbReference type="OrthoDB" id="88at2759"/>
<dbReference type="EMBL" id="CAAALY010002764">
    <property type="protein sequence ID" value="VEL07920.1"/>
    <property type="molecule type" value="Genomic_DNA"/>
</dbReference>
<organism evidence="1 2">
    <name type="scientific">Protopolystoma xenopodis</name>
    <dbReference type="NCBI Taxonomy" id="117903"/>
    <lineage>
        <taxon>Eukaryota</taxon>
        <taxon>Metazoa</taxon>
        <taxon>Spiralia</taxon>
        <taxon>Lophotrochozoa</taxon>
        <taxon>Platyhelminthes</taxon>
        <taxon>Monogenea</taxon>
        <taxon>Polyopisthocotylea</taxon>
        <taxon>Polystomatidea</taxon>
        <taxon>Polystomatidae</taxon>
        <taxon>Protopolystoma</taxon>
    </lineage>
</organism>
<dbReference type="AlphaFoldDB" id="A0A448WBS2"/>
<evidence type="ECO:0000313" key="1">
    <source>
        <dbReference type="EMBL" id="VEL07920.1"/>
    </source>
</evidence>
<dbReference type="Proteomes" id="UP000784294">
    <property type="component" value="Unassembled WGS sequence"/>
</dbReference>
<dbReference type="Gene3D" id="3.40.30.10">
    <property type="entry name" value="Glutaredoxin"/>
    <property type="match status" value="1"/>
</dbReference>
<comment type="caution">
    <text evidence="1">The sequence shown here is derived from an EMBL/GenBank/DDBJ whole genome shotgun (WGS) entry which is preliminary data.</text>
</comment>
<proteinExistence type="predicted"/>
<name>A0A448WBS2_9PLAT</name>
<accession>A0A448WBS2</accession>
<keyword evidence="2" id="KW-1185">Reference proteome</keyword>
<reference evidence="1" key="1">
    <citation type="submission" date="2018-11" db="EMBL/GenBank/DDBJ databases">
        <authorList>
            <consortium name="Pathogen Informatics"/>
        </authorList>
    </citation>
    <scope>NUCLEOTIDE SEQUENCE</scope>
</reference>
<gene>
    <name evidence="1" type="ORF">PXEA_LOCUS1360</name>
</gene>